<dbReference type="SUPFAM" id="SSF54373">
    <property type="entry name" value="FAD-linked reductases, C-terminal domain"/>
    <property type="match status" value="1"/>
</dbReference>
<name>A0ABT1U6L2_9GAMM</name>
<evidence type="ECO:0000259" key="10">
    <source>
        <dbReference type="Pfam" id="PF01266"/>
    </source>
</evidence>
<evidence type="ECO:0000256" key="3">
    <source>
        <dbReference type="ARBA" id="ARBA00022630"/>
    </source>
</evidence>
<comment type="caution">
    <text evidence="11">The sequence shown here is derived from an EMBL/GenBank/DDBJ whole genome shotgun (WGS) entry which is preliminary data.</text>
</comment>
<dbReference type="PANTHER" id="PTHR13847:SF283">
    <property type="entry name" value="TRNA 5-METHYLAMINOMETHYL-2-THIOURIDINE BIOSYNTHESIS BIFUNCTIONAL PROTEIN MNMC"/>
    <property type="match status" value="1"/>
</dbReference>
<gene>
    <name evidence="11" type="ORF">NP596_12460</name>
</gene>
<keyword evidence="2" id="KW-0489">Methyltransferase</keyword>
<dbReference type="Pfam" id="PF01266">
    <property type="entry name" value="DAO"/>
    <property type="match status" value="1"/>
</dbReference>
<dbReference type="Proteomes" id="UP001524586">
    <property type="component" value="Unassembled WGS sequence"/>
</dbReference>
<evidence type="ECO:0000256" key="1">
    <source>
        <dbReference type="ARBA" id="ARBA00022490"/>
    </source>
</evidence>
<evidence type="ECO:0000256" key="5">
    <source>
        <dbReference type="ARBA" id="ARBA00022691"/>
    </source>
</evidence>
<reference evidence="11 12" key="1">
    <citation type="submission" date="2022-07" db="EMBL/GenBank/DDBJ databases">
        <title>Methylomonas rivi sp. nov., Methylomonas rosea sp. nov., Methylomonas aureus sp. nov. and Methylomonas subterranea sp. nov., four novel methanotrophs isolated from a freshwater creek and the deep terrestrial subsurface.</title>
        <authorList>
            <person name="Abin C."/>
            <person name="Sankaranarayanan K."/>
            <person name="Garner C."/>
            <person name="Sindelar R."/>
            <person name="Kotary K."/>
            <person name="Garner R."/>
            <person name="Barclay S."/>
            <person name="Lawson P."/>
            <person name="Krumholz L."/>
        </authorList>
    </citation>
    <scope>NUCLEOTIDE SEQUENCE [LARGE SCALE GENOMIC DNA]</scope>
    <source>
        <strain evidence="11 12">WSC-6</strain>
    </source>
</reference>
<evidence type="ECO:0000256" key="4">
    <source>
        <dbReference type="ARBA" id="ARBA00022679"/>
    </source>
</evidence>
<dbReference type="EMBL" id="JANIBK010000064">
    <property type="protein sequence ID" value="MCQ8129266.1"/>
    <property type="molecule type" value="Genomic_DNA"/>
</dbReference>
<protein>
    <submittedName>
        <fullName evidence="11">FAD-binding oxidoreductase</fullName>
    </submittedName>
</protein>
<sequence length="351" mass="39073">MPIEVLIVGQGLAGSLLAWALMRRNLRVMVIDNGSENASQVAAGLINPVTGQRLVKSADINDLLPSAMHCYRRLSDAFQQHFFVPLPMLRLLKNARERQYAEQRLSQADYRPFLTACPAAQAAVQAPYGALLQARTGYLKTGLLLSRLRDYFIATASYRHMQFDYDALVLQPQLTWREFTPRHIVFCEGHLGRQNPWFGGLPFQPAKGEILNCRGPAESPEHIINFGHWLIPTAAQQFKLGATFEPGLVDTRPSERARQVLLQGLSGAMPALKPVEILSQQAGIRPATLDKQPFIGSHPRHANLHIFNGFGAKGSLAIPWHAELFAAALRQQALLPVTANIQRYYETHFSA</sequence>
<keyword evidence="12" id="KW-1185">Reference proteome</keyword>
<dbReference type="Gene3D" id="3.50.50.60">
    <property type="entry name" value="FAD/NAD(P)-binding domain"/>
    <property type="match status" value="1"/>
</dbReference>
<evidence type="ECO:0000313" key="11">
    <source>
        <dbReference type="EMBL" id="MCQ8129266.1"/>
    </source>
</evidence>
<keyword evidence="7" id="KW-0274">FAD</keyword>
<evidence type="ECO:0000256" key="7">
    <source>
        <dbReference type="ARBA" id="ARBA00022827"/>
    </source>
</evidence>
<evidence type="ECO:0000256" key="9">
    <source>
        <dbReference type="ARBA" id="ARBA00023268"/>
    </source>
</evidence>
<keyword evidence="1" id="KW-0963">Cytoplasm</keyword>
<evidence type="ECO:0000256" key="2">
    <source>
        <dbReference type="ARBA" id="ARBA00022603"/>
    </source>
</evidence>
<dbReference type="Gene3D" id="3.30.9.10">
    <property type="entry name" value="D-Amino Acid Oxidase, subunit A, domain 2"/>
    <property type="match status" value="1"/>
</dbReference>
<dbReference type="InterPro" id="IPR036188">
    <property type="entry name" value="FAD/NAD-bd_sf"/>
</dbReference>
<evidence type="ECO:0000256" key="8">
    <source>
        <dbReference type="ARBA" id="ARBA00023002"/>
    </source>
</evidence>
<accession>A0ABT1U6L2</accession>
<dbReference type="InterPro" id="IPR006076">
    <property type="entry name" value="FAD-dep_OxRdtase"/>
</dbReference>
<dbReference type="SUPFAM" id="SSF51971">
    <property type="entry name" value="Nucleotide-binding domain"/>
    <property type="match status" value="1"/>
</dbReference>
<feature type="domain" description="FAD dependent oxidoreductase" evidence="10">
    <location>
        <begin position="5"/>
        <end position="327"/>
    </location>
</feature>
<keyword evidence="8" id="KW-0560">Oxidoreductase</keyword>
<organism evidence="11 12">
    <name type="scientific">Methylomonas rivi</name>
    <dbReference type="NCBI Taxonomy" id="2952226"/>
    <lineage>
        <taxon>Bacteria</taxon>
        <taxon>Pseudomonadati</taxon>
        <taxon>Pseudomonadota</taxon>
        <taxon>Gammaproteobacteria</taxon>
        <taxon>Methylococcales</taxon>
        <taxon>Methylococcaceae</taxon>
        <taxon>Methylomonas</taxon>
    </lineage>
</organism>
<keyword evidence="4" id="KW-0808">Transferase</keyword>
<keyword evidence="3" id="KW-0285">Flavoprotein</keyword>
<keyword evidence="5" id="KW-0949">S-adenosyl-L-methionine</keyword>
<keyword evidence="9" id="KW-0511">Multifunctional enzyme</keyword>
<proteinExistence type="predicted"/>
<dbReference type="PANTHER" id="PTHR13847">
    <property type="entry name" value="SARCOSINE DEHYDROGENASE-RELATED"/>
    <property type="match status" value="1"/>
</dbReference>
<evidence type="ECO:0000256" key="6">
    <source>
        <dbReference type="ARBA" id="ARBA00022694"/>
    </source>
</evidence>
<keyword evidence="6" id="KW-0819">tRNA processing</keyword>
<evidence type="ECO:0000313" key="12">
    <source>
        <dbReference type="Proteomes" id="UP001524586"/>
    </source>
</evidence>
<dbReference type="RefSeq" id="WP_256615689.1">
    <property type="nucleotide sequence ID" value="NZ_JANIBK010000064.1"/>
</dbReference>